<evidence type="ECO:0000313" key="3">
    <source>
        <dbReference type="Proteomes" id="UP001597180"/>
    </source>
</evidence>
<organism evidence="2 3">
    <name type="scientific">Paenibacillus vulneris</name>
    <dbReference type="NCBI Taxonomy" id="1133364"/>
    <lineage>
        <taxon>Bacteria</taxon>
        <taxon>Bacillati</taxon>
        <taxon>Bacillota</taxon>
        <taxon>Bacilli</taxon>
        <taxon>Bacillales</taxon>
        <taxon>Paenibacillaceae</taxon>
        <taxon>Paenibacillus</taxon>
    </lineage>
</organism>
<dbReference type="InterPro" id="IPR003832">
    <property type="entry name" value="DUF212"/>
</dbReference>
<keyword evidence="1" id="KW-0812">Transmembrane</keyword>
<gene>
    <name evidence="2" type="ORF">ACFQ4B_24300</name>
</gene>
<dbReference type="Proteomes" id="UP001597180">
    <property type="component" value="Unassembled WGS sequence"/>
</dbReference>
<sequence length="164" mass="17644">MNRALTTALLSVGLAQLAKVPLAYQQTGRLDWSNLLRTGGMPSSHSAGVAALASYVALKRGVTSIHFATASMLGLIVMFDAMGIRRQAGIIATEVNDLGDTVALMAEKDPSLGHEKREKQLEERLGHIPQEVLGGALMGTFIGAGSFLLEKPARKRKLFIPWFD</sequence>
<keyword evidence="1" id="KW-1133">Transmembrane helix</keyword>
<protein>
    <submittedName>
        <fullName evidence="2">Divergent PAP2 family protein</fullName>
    </submittedName>
</protein>
<comment type="caution">
    <text evidence="2">The sequence shown here is derived from an EMBL/GenBank/DDBJ whole genome shotgun (WGS) entry which is preliminary data.</text>
</comment>
<feature type="transmembrane region" description="Helical" evidence="1">
    <location>
        <begin position="132"/>
        <end position="149"/>
    </location>
</feature>
<evidence type="ECO:0000313" key="2">
    <source>
        <dbReference type="EMBL" id="MFD1223248.1"/>
    </source>
</evidence>
<evidence type="ECO:0000256" key="1">
    <source>
        <dbReference type="SAM" id="Phobius"/>
    </source>
</evidence>
<dbReference type="Pfam" id="PF02681">
    <property type="entry name" value="DUF212"/>
    <property type="match status" value="1"/>
</dbReference>
<keyword evidence="3" id="KW-1185">Reference proteome</keyword>
<name>A0ABW3UQP6_9BACL</name>
<accession>A0ABW3UQP6</accession>
<feature type="transmembrane region" description="Helical" evidence="1">
    <location>
        <begin position="65"/>
        <end position="84"/>
    </location>
</feature>
<dbReference type="PANTHER" id="PTHR31446:SF29">
    <property type="entry name" value="ACID PHOSPHATASE_VANADIUM-DEPENDENT HALOPEROXIDASE-RELATED PROTEIN"/>
    <property type="match status" value="1"/>
</dbReference>
<dbReference type="EMBL" id="JBHTLU010000034">
    <property type="protein sequence ID" value="MFD1223248.1"/>
    <property type="molecule type" value="Genomic_DNA"/>
</dbReference>
<dbReference type="PANTHER" id="PTHR31446">
    <property type="entry name" value="ACID PHOSPHATASE/VANADIUM-DEPENDENT HALOPEROXIDASE-RELATED PROTEIN"/>
    <property type="match status" value="1"/>
</dbReference>
<dbReference type="RefSeq" id="WP_345590217.1">
    <property type="nucleotide sequence ID" value="NZ_BAABJG010000022.1"/>
</dbReference>
<keyword evidence="1" id="KW-0472">Membrane</keyword>
<reference evidence="3" key="1">
    <citation type="journal article" date="2019" name="Int. J. Syst. Evol. Microbiol.">
        <title>The Global Catalogue of Microorganisms (GCM) 10K type strain sequencing project: providing services to taxonomists for standard genome sequencing and annotation.</title>
        <authorList>
            <consortium name="The Broad Institute Genomics Platform"/>
            <consortium name="The Broad Institute Genome Sequencing Center for Infectious Disease"/>
            <person name="Wu L."/>
            <person name="Ma J."/>
        </authorList>
    </citation>
    <scope>NUCLEOTIDE SEQUENCE [LARGE SCALE GENOMIC DNA]</scope>
    <source>
        <strain evidence="3">CCUG 53270</strain>
    </source>
</reference>
<proteinExistence type="predicted"/>